<evidence type="ECO:0000313" key="2">
    <source>
        <dbReference type="EMBL" id="OMH83812.1"/>
    </source>
</evidence>
<proteinExistence type="predicted"/>
<sequence length="118" mass="12641">MYKRGNNPGVPYRTGLNPNTSASSYASAPGSSPGVPYQPSLNPNTPAESYASAPIDNPDALHQAGLNPNTPAGSYGSTLETSHDQYDTTYHSVPTKHEHPRKKHKTIYPVILNPPDAE</sequence>
<keyword evidence="3" id="KW-1185">Reference proteome</keyword>
<protein>
    <submittedName>
        <fullName evidence="2">Uncharacterized protein</fullName>
    </submittedName>
</protein>
<evidence type="ECO:0000256" key="1">
    <source>
        <dbReference type="SAM" id="MobiDB-lite"/>
    </source>
</evidence>
<feature type="compositionally biased region" description="Low complexity" evidence="1">
    <location>
        <begin position="21"/>
        <end position="37"/>
    </location>
</feature>
<gene>
    <name evidence="2" type="ORF">AX774_g2662</name>
</gene>
<name>A0A1R1PSF3_ZANCU</name>
<feature type="region of interest" description="Disordered" evidence="1">
    <location>
        <begin position="1"/>
        <end position="118"/>
    </location>
</feature>
<dbReference type="AlphaFoldDB" id="A0A1R1PSF3"/>
<feature type="compositionally biased region" description="Polar residues" evidence="1">
    <location>
        <begin position="66"/>
        <end position="80"/>
    </location>
</feature>
<accession>A0A1R1PSF3</accession>
<comment type="caution">
    <text evidence="2">The sequence shown here is derived from an EMBL/GenBank/DDBJ whole genome shotgun (WGS) entry which is preliminary data.</text>
</comment>
<dbReference type="EMBL" id="LSSK01000304">
    <property type="protein sequence ID" value="OMH83812.1"/>
    <property type="molecule type" value="Genomic_DNA"/>
</dbReference>
<dbReference type="Proteomes" id="UP000188320">
    <property type="component" value="Unassembled WGS sequence"/>
</dbReference>
<organism evidence="2 3">
    <name type="scientific">Zancudomyces culisetae</name>
    <name type="common">Gut fungus</name>
    <name type="synonym">Smittium culisetae</name>
    <dbReference type="NCBI Taxonomy" id="1213189"/>
    <lineage>
        <taxon>Eukaryota</taxon>
        <taxon>Fungi</taxon>
        <taxon>Fungi incertae sedis</taxon>
        <taxon>Zoopagomycota</taxon>
        <taxon>Kickxellomycotina</taxon>
        <taxon>Harpellomycetes</taxon>
        <taxon>Harpellales</taxon>
        <taxon>Legeriomycetaceae</taxon>
        <taxon>Zancudomyces</taxon>
    </lineage>
</organism>
<reference evidence="3" key="1">
    <citation type="submission" date="2017-01" db="EMBL/GenBank/DDBJ databases">
        <authorList>
            <person name="Wang Y."/>
            <person name="White M."/>
            <person name="Kvist S."/>
            <person name="Moncalvo J.-M."/>
        </authorList>
    </citation>
    <scope>NUCLEOTIDE SEQUENCE [LARGE SCALE GENOMIC DNA]</scope>
    <source>
        <strain evidence="3">COL-18-3</strain>
    </source>
</reference>
<evidence type="ECO:0000313" key="3">
    <source>
        <dbReference type="Proteomes" id="UP000188320"/>
    </source>
</evidence>